<reference evidence="8" key="1">
    <citation type="journal article" date="2008" name="ISME J.">
        <title>Genomic patterns of recombination, clonal divergence and environment in marine microbial populations.</title>
        <authorList>
            <person name="Konstantinidis K.T."/>
            <person name="Delong E.F."/>
        </authorList>
    </citation>
    <scope>NUCLEOTIDE SEQUENCE</scope>
</reference>
<evidence type="ECO:0000313" key="8">
    <source>
        <dbReference type="EMBL" id="ABZ05994.1"/>
    </source>
</evidence>
<evidence type="ECO:0000256" key="5">
    <source>
        <dbReference type="ARBA" id="ARBA00022694"/>
    </source>
</evidence>
<keyword evidence="1" id="KW-0820">tRNA-binding</keyword>
<evidence type="ECO:0000256" key="2">
    <source>
        <dbReference type="ARBA" id="ARBA00022603"/>
    </source>
</evidence>
<sequence length="453" mass="49205">MLCPSGVADDDSAPPGWPGVLHREGRTLTRVHAIPKSTETGPAAKSAGTVFHNPAMAGSRTRSVLLLQHAIENSLLGDGDIRALDGLSASGLRARRWLNELPKEAAERLLATIGDIDSSALEWGMRSHEEFPPSHGEGGLTPLLGDLRASVISQGWHWIDIDPFGSPVPFLDTAMQALARRGILEVSATDTAALSGSSPNPLMRRYGARVRLDKLKHDSGLRVLLAMVARAAARHDRSIEPLLSIWDSHHLRVSVRVLRRMSGANDLEASLGWRVFTPTEAEVEASVAAGLLPEDSEKALPIRCFLPLSHPVAREDKRISGPMWIGPTGERTALASMSLERAISMCCHEESEQDPSDDPAGWDLARFAAERRRVARAVRNLEAEAEAIDTPHLVSVDELASWLERGSPPSPRKMAEFLIEQGHSAAVAHYAEPAFRTDAPWSEILAAYDEVSN</sequence>
<evidence type="ECO:0000256" key="6">
    <source>
        <dbReference type="ARBA" id="ARBA00022884"/>
    </source>
</evidence>
<evidence type="ECO:0000256" key="3">
    <source>
        <dbReference type="ARBA" id="ARBA00022679"/>
    </source>
</evidence>
<dbReference type="Gene3D" id="3.40.50.150">
    <property type="entry name" value="Vaccinia Virus protein VP39"/>
    <property type="match status" value="1"/>
</dbReference>
<dbReference type="InterPro" id="IPR002905">
    <property type="entry name" value="Trm1"/>
</dbReference>
<dbReference type="PANTHER" id="PTHR10631">
    <property type="entry name" value="N 2 ,N 2 -DIMETHYLGUANOSINE TRNA METHYLTRANSFERASE"/>
    <property type="match status" value="1"/>
</dbReference>
<keyword evidence="2 8" id="KW-0489">Methyltransferase</keyword>
<proteinExistence type="predicted"/>
<keyword evidence="6" id="KW-0694">RNA-binding</keyword>
<organism evidence="8">
    <name type="scientific">uncultured marine microorganism HF4000_001N02</name>
    <dbReference type="NCBI Taxonomy" id="455504"/>
    <lineage>
        <taxon>unclassified sequences</taxon>
        <taxon>environmental samples</taxon>
    </lineage>
</organism>
<evidence type="ECO:0000256" key="7">
    <source>
        <dbReference type="ARBA" id="ARBA00039099"/>
    </source>
</evidence>
<accession>B3T085</accession>
<keyword evidence="4" id="KW-0949">S-adenosyl-L-methionine</keyword>
<evidence type="ECO:0000256" key="4">
    <source>
        <dbReference type="ARBA" id="ARBA00022691"/>
    </source>
</evidence>
<dbReference type="InterPro" id="IPR042296">
    <property type="entry name" value="tRNA_met_Trm1_C"/>
</dbReference>
<dbReference type="EC" id="2.1.1.216" evidence="7"/>
<dbReference type="InterPro" id="IPR029063">
    <property type="entry name" value="SAM-dependent_MTases_sf"/>
</dbReference>
<dbReference type="EMBL" id="EU016563">
    <property type="protein sequence ID" value="ABZ05994.1"/>
    <property type="molecule type" value="Genomic_DNA"/>
</dbReference>
<dbReference type="GO" id="GO:0160104">
    <property type="term" value="F:tRNA (guanine(26)-N2)-dimethyltransferase activity"/>
    <property type="evidence" value="ECO:0007669"/>
    <property type="project" value="UniProtKB-EC"/>
</dbReference>
<dbReference type="PANTHER" id="PTHR10631:SF3">
    <property type="entry name" value="TRNA (GUANINE(26)-N(2))-DIMETHYLTRANSFERASE"/>
    <property type="match status" value="1"/>
</dbReference>
<gene>
    <name evidence="8" type="ORF">ALOHA_HF4000001N02ctg1g34</name>
</gene>
<dbReference type="AlphaFoldDB" id="B3T085"/>
<keyword evidence="3 8" id="KW-0808">Transferase</keyword>
<dbReference type="PROSITE" id="PS51626">
    <property type="entry name" value="SAM_MT_TRM1"/>
    <property type="match status" value="1"/>
</dbReference>
<dbReference type="Gene3D" id="3.30.56.70">
    <property type="entry name" value="N2,N2-dimethylguanosine tRNA methyltransferase, C-terminal domain"/>
    <property type="match status" value="1"/>
</dbReference>
<evidence type="ECO:0000256" key="1">
    <source>
        <dbReference type="ARBA" id="ARBA00022555"/>
    </source>
</evidence>
<dbReference type="SUPFAM" id="SSF53335">
    <property type="entry name" value="S-adenosyl-L-methionine-dependent methyltransferases"/>
    <property type="match status" value="1"/>
</dbReference>
<dbReference type="GO" id="GO:0000049">
    <property type="term" value="F:tRNA binding"/>
    <property type="evidence" value="ECO:0007669"/>
    <property type="project" value="UniProtKB-KW"/>
</dbReference>
<dbReference type="Pfam" id="PF02005">
    <property type="entry name" value="TRM"/>
    <property type="match status" value="1"/>
</dbReference>
<keyword evidence="5" id="KW-0819">tRNA processing</keyword>
<dbReference type="GO" id="GO:0002940">
    <property type="term" value="P:tRNA N2-guanine methylation"/>
    <property type="evidence" value="ECO:0007669"/>
    <property type="project" value="TreeGrafter"/>
</dbReference>
<name>B3T085_9ZZZZ</name>
<protein>
    <recommendedName>
        <fullName evidence="7">tRNA (guanine(26)-N(2))-dimethyltransferase</fullName>
        <ecNumber evidence="7">2.1.1.216</ecNumber>
    </recommendedName>
</protein>